<evidence type="ECO:0000313" key="1">
    <source>
        <dbReference type="EMBL" id="CAE4614396.1"/>
    </source>
</evidence>
<name>A0A7S4RH59_9STRA</name>
<reference evidence="1" key="1">
    <citation type="submission" date="2021-01" db="EMBL/GenBank/DDBJ databases">
        <authorList>
            <person name="Corre E."/>
            <person name="Pelletier E."/>
            <person name="Niang G."/>
            <person name="Scheremetjew M."/>
            <person name="Finn R."/>
            <person name="Kale V."/>
            <person name="Holt S."/>
            <person name="Cochrane G."/>
            <person name="Meng A."/>
            <person name="Brown T."/>
            <person name="Cohen L."/>
        </authorList>
    </citation>
    <scope>NUCLEOTIDE SEQUENCE</scope>
    <source>
        <strain evidence="1">GSO104</strain>
    </source>
</reference>
<sequence>MNGNVLSIFRSDGNIFGNLKDFNGWKTELGDPGCAYLSERYLQIGEWRIGEHNSQHLSVSHRAGYTAQIYRSDGIWHPGPRTDFNSWEIADGPVLQGSRNNCHLTFQNTYEG</sequence>
<organism evidence="1">
    <name type="scientific">Ditylum brightwellii</name>
    <dbReference type="NCBI Taxonomy" id="49249"/>
    <lineage>
        <taxon>Eukaryota</taxon>
        <taxon>Sar</taxon>
        <taxon>Stramenopiles</taxon>
        <taxon>Ochrophyta</taxon>
        <taxon>Bacillariophyta</taxon>
        <taxon>Mediophyceae</taxon>
        <taxon>Lithodesmiophycidae</taxon>
        <taxon>Lithodesmiales</taxon>
        <taxon>Lithodesmiaceae</taxon>
        <taxon>Ditylum</taxon>
    </lineage>
</organism>
<accession>A0A7S4RH59</accession>
<dbReference type="EMBL" id="HBNS01023623">
    <property type="protein sequence ID" value="CAE4614396.1"/>
    <property type="molecule type" value="Transcribed_RNA"/>
</dbReference>
<gene>
    <name evidence="1" type="ORF">DBRI00130_LOCUS18675</name>
</gene>
<protein>
    <submittedName>
        <fullName evidence="1">Uncharacterized protein</fullName>
    </submittedName>
</protein>
<proteinExistence type="predicted"/>
<dbReference type="AlphaFoldDB" id="A0A7S4RH59"/>